<feature type="region of interest" description="Disordered" evidence="1">
    <location>
        <begin position="293"/>
        <end position="315"/>
    </location>
</feature>
<feature type="region of interest" description="Disordered" evidence="1">
    <location>
        <begin position="162"/>
        <end position="216"/>
    </location>
</feature>
<evidence type="ECO:0000256" key="1">
    <source>
        <dbReference type="SAM" id="MobiDB-lite"/>
    </source>
</evidence>
<evidence type="ECO:0000313" key="2">
    <source>
        <dbReference type="EMBL" id="KAG7530852.1"/>
    </source>
</evidence>
<gene>
    <name evidence="2" type="ORF">FFLO_04759</name>
</gene>
<reference evidence="2" key="1">
    <citation type="submission" date="2020-04" db="EMBL/GenBank/DDBJ databases">
        <title>Analysis of mating type loci in Filobasidium floriforme.</title>
        <authorList>
            <person name="Nowrousian M."/>
        </authorList>
    </citation>
    <scope>NUCLEOTIDE SEQUENCE</scope>
    <source>
        <strain evidence="2">CBS 6242</strain>
    </source>
</reference>
<feature type="region of interest" description="Disordered" evidence="1">
    <location>
        <begin position="268"/>
        <end position="287"/>
    </location>
</feature>
<feature type="compositionally biased region" description="Basic and acidic residues" evidence="1">
    <location>
        <begin position="274"/>
        <end position="285"/>
    </location>
</feature>
<comment type="caution">
    <text evidence="2">The sequence shown here is derived from an EMBL/GenBank/DDBJ whole genome shotgun (WGS) entry which is preliminary data.</text>
</comment>
<feature type="compositionally biased region" description="Polar residues" evidence="1">
    <location>
        <begin position="1"/>
        <end position="14"/>
    </location>
</feature>
<feature type="region of interest" description="Disordered" evidence="1">
    <location>
        <begin position="1"/>
        <end position="27"/>
    </location>
</feature>
<organism evidence="2 3">
    <name type="scientific">Filobasidium floriforme</name>
    <dbReference type="NCBI Taxonomy" id="5210"/>
    <lineage>
        <taxon>Eukaryota</taxon>
        <taxon>Fungi</taxon>
        <taxon>Dikarya</taxon>
        <taxon>Basidiomycota</taxon>
        <taxon>Agaricomycotina</taxon>
        <taxon>Tremellomycetes</taxon>
        <taxon>Filobasidiales</taxon>
        <taxon>Filobasidiaceae</taxon>
        <taxon>Filobasidium</taxon>
    </lineage>
</organism>
<evidence type="ECO:0000313" key="3">
    <source>
        <dbReference type="Proteomes" id="UP000812966"/>
    </source>
</evidence>
<feature type="compositionally biased region" description="Polar residues" evidence="1">
    <location>
        <begin position="191"/>
        <end position="209"/>
    </location>
</feature>
<dbReference type="EMBL" id="JABELV010000107">
    <property type="protein sequence ID" value="KAG7530852.1"/>
    <property type="molecule type" value="Genomic_DNA"/>
</dbReference>
<protein>
    <submittedName>
        <fullName evidence="2">Uncharacterized protein</fullName>
    </submittedName>
</protein>
<accession>A0A8K0NM25</accession>
<name>A0A8K0NM25_9TREE</name>
<feature type="compositionally biased region" description="Low complexity" evidence="1">
    <location>
        <begin position="175"/>
        <end position="189"/>
    </location>
</feature>
<dbReference type="AlphaFoldDB" id="A0A8K0NM25"/>
<proteinExistence type="predicted"/>
<dbReference type="Proteomes" id="UP000812966">
    <property type="component" value="Unassembled WGS sequence"/>
</dbReference>
<keyword evidence="3" id="KW-1185">Reference proteome</keyword>
<sequence length="315" mass="34864">MPTEIQDGTASSGKPPTIGSAHPTTKNTQSALNWLTESLHGAGSTFSSAFSGWGTKREISEFGKQLHEEYVRMEKMGRSVIDRGPRNTRYVWPFIEEFQKDFNTHESELKAQGGRTIGLDSDQLEQLSLAYVSIAPLYGCCILLLSYTRYVPDLRLVQFPSSEPPLPNNPTHYNSQTSMSSNTGSSLASKDGSSLTGSGTIDPTSTSPASDLPAVEPSESCAKRLYGAWRAGLGPTYGIDTKRGDEFMQMFDAHPHDIKCLRKDVVAGEDEEDRRERNRQRDRLRSAYLKTSPSGKAYWSTEQHEEFKGHVVGSK</sequence>